<comment type="pathway">
    <text evidence="10">Lipid metabolism; phospholipid metabolism.</text>
</comment>
<comment type="similarity">
    <text evidence="10">Belongs to the PlsX family.</text>
</comment>
<comment type="subunit">
    <text evidence="9 10">Homodimer. Probably interacts with PlsY.</text>
</comment>
<keyword evidence="5 10" id="KW-0443">Lipid metabolism</keyword>
<dbReference type="Gene3D" id="3.40.718.10">
    <property type="entry name" value="Isopropylmalate Dehydrogenase"/>
    <property type="match status" value="1"/>
</dbReference>
<evidence type="ECO:0000256" key="10">
    <source>
        <dbReference type="HAMAP-Rule" id="MF_00019"/>
    </source>
</evidence>
<protein>
    <recommendedName>
        <fullName evidence="8 10">Phosphate acyltransferase</fullName>
        <ecNumber evidence="8 10">2.3.1.274</ecNumber>
    </recommendedName>
    <alternativeName>
        <fullName evidence="10">Acyl-ACP phosphotransacylase</fullName>
    </alternativeName>
    <alternativeName>
        <fullName evidence="10">Acyl-[acyl-carrier-protein]--phosphate acyltransferase</fullName>
    </alternativeName>
    <alternativeName>
        <fullName evidence="10">Phosphate-acyl-ACP acyltransferase</fullName>
    </alternativeName>
</protein>
<evidence type="ECO:0000256" key="9">
    <source>
        <dbReference type="ARBA" id="ARBA00046608"/>
    </source>
</evidence>
<keyword evidence="3 10" id="KW-0444">Lipid biosynthesis</keyword>
<keyword evidence="12" id="KW-1185">Reference proteome</keyword>
<comment type="subcellular location">
    <subcellularLocation>
        <location evidence="10">Cytoplasm</location>
    </subcellularLocation>
    <text evidence="10">Associated with the membrane possibly through PlsY.</text>
</comment>
<evidence type="ECO:0000256" key="1">
    <source>
        <dbReference type="ARBA" id="ARBA00001232"/>
    </source>
</evidence>
<dbReference type="EC" id="2.3.1.274" evidence="8 10"/>
<name>A0ABT2UMQ2_9BACL</name>
<dbReference type="InterPro" id="IPR003664">
    <property type="entry name" value="FA_synthesis"/>
</dbReference>
<evidence type="ECO:0000256" key="2">
    <source>
        <dbReference type="ARBA" id="ARBA00022490"/>
    </source>
</evidence>
<keyword evidence="2 10" id="KW-0963">Cytoplasm</keyword>
<dbReference type="Proteomes" id="UP001652445">
    <property type="component" value="Unassembled WGS sequence"/>
</dbReference>
<evidence type="ECO:0000256" key="8">
    <source>
        <dbReference type="ARBA" id="ARBA00024069"/>
    </source>
</evidence>
<dbReference type="GO" id="GO:0043811">
    <property type="term" value="F:phosphate:acyl-[acyl carrier protein] acyltransferase activity"/>
    <property type="evidence" value="ECO:0007669"/>
    <property type="project" value="UniProtKB-EC"/>
</dbReference>
<dbReference type="PANTHER" id="PTHR30100">
    <property type="entry name" value="FATTY ACID/PHOSPHOLIPID SYNTHESIS PROTEIN PLSX"/>
    <property type="match status" value="1"/>
</dbReference>
<evidence type="ECO:0000256" key="3">
    <source>
        <dbReference type="ARBA" id="ARBA00022516"/>
    </source>
</evidence>
<dbReference type="PANTHER" id="PTHR30100:SF1">
    <property type="entry name" value="PHOSPHATE ACYLTRANSFERASE"/>
    <property type="match status" value="1"/>
</dbReference>
<dbReference type="NCBIfam" id="TIGR00182">
    <property type="entry name" value="plsX"/>
    <property type="match status" value="1"/>
</dbReference>
<evidence type="ECO:0000256" key="5">
    <source>
        <dbReference type="ARBA" id="ARBA00023098"/>
    </source>
</evidence>
<reference evidence="11 12" key="1">
    <citation type="submission" date="2022-09" db="EMBL/GenBank/DDBJ databases">
        <authorList>
            <person name="Han X.L."/>
            <person name="Wang Q."/>
            <person name="Lu T."/>
        </authorList>
    </citation>
    <scope>NUCLEOTIDE SEQUENCE [LARGE SCALE GENOMIC DNA]</scope>
    <source>
        <strain evidence="11 12">WQ 127069</strain>
    </source>
</reference>
<organism evidence="11 12">
    <name type="scientific">Paenibacillus baimaensis</name>
    <dbReference type="NCBI Taxonomy" id="2982185"/>
    <lineage>
        <taxon>Bacteria</taxon>
        <taxon>Bacillati</taxon>
        <taxon>Bacillota</taxon>
        <taxon>Bacilli</taxon>
        <taxon>Bacillales</taxon>
        <taxon>Paenibacillaceae</taxon>
        <taxon>Paenibacillus</taxon>
    </lineage>
</organism>
<keyword evidence="4 10" id="KW-0808">Transferase</keyword>
<comment type="function">
    <text evidence="10">Catalyzes the reversible formation of acyl-phosphate (acyl-PO(4)) from acyl-[acyl-carrier-protein] (acyl-ACP). This enzyme utilizes acyl-ACP as fatty acyl donor, but not acyl-CoA.</text>
</comment>
<accession>A0ABT2UMQ2</accession>
<evidence type="ECO:0000256" key="6">
    <source>
        <dbReference type="ARBA" id="ARBA00023209"/>
    </source>
</evidence>
<dbReference type="Pfam" id="PF02504">
    <property type="entry name" value="FA_synthesis"/>
    <property type="match status" value="1"/>
</dbReference>
<evidence type="ECO:0000256" key="7">
    <source>
        <dbReference type="ARBA" id="ARBA00023264"/>
    </source>
</evidence>
<dbReference type="EMBL" id="JAOQIO010000094">
    <property type="protein sequence ID" value="MCU6795296.1"/>
    <property type="molecule type" value="Genomic_DNA"/>
</dbReference>
<evidence type="ECO:0000313" key="12">
    <source>
        <dbReference type="Proteomes" id="UP001652445"/>
    </source>
</evidence>
<proteinExistence type="inferred from homology"/>
<comment type="caution">
    <text evidence="11">The sequence shown here is derived from an EMBL/GenBank/DDBJ whole genome shotgun (WGS) entry which is preliminary data.</text>
</comment>
<comment type="catalytic activity">
    <reaction evidence="1 10">
        <text>a fatty acyl-[ACP] + phosphate = an acyl phosphate + holo-[ACP]</text>
        <dbReference type="Rhea" id="RHEA:42292"/>
        <dbReference type="Rhea" id="RHEA-COMP:9685"/>
        <dbReference type="Rhea" id="RHEA-COMP:14125"/>
        <dbReference type="ChEBI" id="CHEBI:43474"/>
        <dbReference type="ChEBI" id="CHEBI:59918"/>
        <dbReference type="ChEBI" id="CHEBI:64479"/>
        <dbReference type="ChEBI" id="CHEBI:138651"/>
        <dbReference type="EC" id="2.3.1.274"/>
    </reaction>
</comment>
<evidence type="ECO:0000256" key="4">
    <source>
        <dbReference type="ARBA" id="ARBA00022679"/>
    </source>
</evidence>
<dbReference type="RefSeq" id="WP_240417505.1">
    <property type="nucleotide sequence ID" value="NZ_JAOQIO010000094.1"/>
</dbReference>
<evidence type="ECO:0000313" key="11">
    <source>
        <dbReference type="EMBL" id="MCU6795296.1"/>
    </source>
</evidence>
<dbReference type="PIRSF" id="PIRSF002465">
    <property type="entry name" value="Phsphlp_syn_PlsX"/>
    <property type="match status" value="1"/>
</dbReference>
<dbReference type="HAMAP" id="MF_00019">
    <property type="entry name" value="PlsX"/>
    <property type="match status" value="1"/>
</dbReference>
<gene>
    <name evidence="10 11" type="primary">plsX</name>
    <name evidence="11" type="ORF">OB236_24610</name>
</gene>
<keyword evidence="11" id="KW-0012">Acyltransferase</keyword>
<dbReference type="SUPFAM" id="SSF53659">
    <property type="entry name" value="Isocitrate/Isopropylmalate dehydrogenase-like"/>
    <property type="match status" value="1"/>
</dbReference>
<dbReference type="InterPro" id="IPR012281">
    <property type="entry name" value="Phospholipid_synth_PlsX-like"/>
</dbReference>
<keyword evidence="7 10" id="KW-1208">Phospholipid metabolism</keyword>
<sequence length="333" mass="35419">MRIAIDAMGGDHAPDVVVAGALEAVREWKDTTVILIGDKARIEPLVRQAGDQPSNLEIVHASEVIEADDEPVKAVRRKKDASMVIAGRMVQERTADAMISAGNTGALMTTGLLIVGRIEGIDRPALTLTIPSMDGKGMVALDMGANMDASPEQLVQYAIMGSIYRKKVHGVVSPRVGLLNVGTEALKGNELTKAAYPLLKEAPIHFVGNVESRDLLSGPCDVLVCDGFAGNIMLKSLEGAAATIFTALRTEFTRNLLTKLAAAVLKPGLTKFRRQLDYTEYGAAPLLGINGMVLKSHGSSNATAIKNAIRQARISIQSDVLATIKSEINNGNK</sequence>
<keyword evidence="6 10" id="KW-0594">Phospholipid biosynthesis</keyword>